<dbReference type="GO" id="GO:0016787">
    <property type="term" value="F:hydrolase activity"/>
    <property type="evidence" value="ECO:0007669"/>
    <property type="project" value="UniProtKB-KW"/>
</dbReference>
<evidence type="ECO:0000256" key="1">
    <source>
        <dbReference type="SAM" id="MobiDB-lite"/>
    </source>
</evidence>
<feature type="region of interest" description="Disordered" evidence="1">
    <location>
        <begin position="1093"/>
        <end position="1117"/>
    </location>
</feature>
<evidence type="ECO:0000256" key="2">
    <source>
        <dbReference type="SAM" id="SignalP"/>
    </source>
</evidence>
<comment type="caution">
    <text evidence="4">The sequence shown here is derived from an EMBL/GenBank/DDBJ whole genome shotgun (WGS) entry which is preliminary data.</text>
</comment>
<evidence type="ECO:0000313" key="5">
    <source>
        <dbReference type="Proteomes" id="UP001344658"/>
    </source>
</evidence>
<accession>A0ABU7P6V3</accession>
<dbReference type="Gene3D" id="3.40.50.1110">
    <property type="entry name" value="SGNH hydrolase"/>
    <property type="match status" value="1"/>
</dbReference>
<reference evidence="4 5" key="1">
    <citation type="submission" date="2023-12" db="EMBL/GenBank/DDBJ databases">
        <title>Streptomyces sp. V4-01.</title>
        <authorList>
            <person name="Somphong A."/>
            <person name="Phongsopitanun W."/>
        </authorList>
    </citation>
    <scope>NUCLEOTIDE SEQUENCE [LARGE SCALE GENOMIC DNA]</scope>
    <source>
        <strain evidence="4 5">V4-01</strain>
    </source>
</reference>
<feature type="region of interest" description="Disordered" evidence="1">
    <location>
        <begin position="24"/>
        <end position="57"/>
    </location>
</feature>
<dbReference type="InterPro" id="IPR036514">
    <property type="entry name" value="SGNH_hydro_sf"/>
</dbReference>
<dbReference type="Pfam" id="PF25275">
    <property type="entry name" value="Golvesin_C"/>
    <property type="match status" value="1"/>
</dbReference>
<dbReference type="EMBL" id="JAZEWV010000003">
    <property type="protein sequence ID" value="MEE4541546.1"/>
    <property type="molecule type" value="Genomic_DNA"/>
</dbReference>
<dbReference type="InterPro" id="IPR037460">
    <property type="entry name" value="SEST-like"/>
</dbReference>
<protein>
    <submittedName>
        <fullName evidence="4">SGNH/GDSL hydrolase family protein</fullName>
    </submittedName>
</protein>
<evidence type="ECO:0000259" key="3">
    <source>
        <dbReference type="Pfam" id="PF25275"/>
    </source>
</evidence>
<dbReference type="Proteomes" id="UP001344658">
    <property type="component" value="Unassembled WGS sequence"/>
</dbReference>
<feature type="chain" id="PRO_5046276289" evidence="2">
    <location>
        <begin position="24"/>
        <end position="1338"/>
    </location>
</feature>
<sequence>MTLAAAAAAATVAALGQLTPAWAQQPAGAPTQDTTSPATAGQDGGASRTRVANPDASLAKGWRTSRDRAVSVVGDAQGLHVLVADSTQAYQWRQAALLREQGFDADAWIGNACVTGSGARAVVVYAPRTFTNDQQLFDRGAFAAVVDLDKGTVTKLGVNVSLAYFNPGCGTGETAVLSQAADIEQGKTRLLRLDTAKAAITARTEVPGEVTSAVPVADGTVAAAGNRLLHISPAGARRTLATAVSTPFRLHPDAGGGVDFLTSDGKQADVRRVAGGRNVRLAHGALGAVGLQAGTAGRVFVTGAATRDAALPAAVSAVTADPQATVSSQGQLVVDQAVSAGLASHVASPLSDQESASPDLDITAHAVATGAKFSFQLAATGGGAAAERPSPALGGAVAPAGAPTGGSAKTATAKTATAESGTAKALAAQAASDATSTVDADHICAVPRNDPAQQALQPTPNQVEWAVDMAIRGDLTSGWLTQGGWRAQDGLGSSVAPSTMFPMPALTGAAAGARIPAQVLLGILAQESNLWEASFHSLPGQTGNPLVGNYYGTNIYPGTTGYDPSRIWVVDWSKHDCGYGLGQQTDGMSLDQDPSKPPGLPAAQQRAIALDYASNIAIAAQTLAKKWNELHTAGQTIKINDDDPQYLENWFAAAWNYNLGFNPPGTDAGNWGLGWANNPANPKYPKDRFAFLDTGYADAAHPQNWPYEEKVMGWAAYPIDTGRSYSDSGVQDSGNTHGYQAAWWSDASARTRVKPALSTFCNSNNGCDSGNPPDCGTAACYTPYWYHSDASWKTCSLECGHETLTYKTLRVEPGRGNSETPDCTTSGLPSNALVIDDVATSVPTMRTDCGKSWTDSGSLTWQFEPTAGTPTTYEGKEDFHQVGGGFGGHFWFSHTRNPSGQFMPQMKVTGTWTLSQTVNGWARVMVHLPSTGAETQQAHYRIYGISGGPAGGFDRYVNQSRNSNAWVSLGVYHFAGTPKVSLSNETYDGSADDDVAWDALAVQPLPGKPQHIVASLGDSYSSGEGAGNYFPESDQDHGTSTWNACSRSKDAWPRKLVLPGETASLGSLSDSWSTGAELGFVACSGAKTWNVEQFSDSNGEGSHPIDWDDRTANSPADGQFHEMNQIDSGVLDGDTTLVTLSIGGNDDNAFTDAVMACAIPPTDCGGDDFLATYEGKIDADQVNIKKTMQQIRAKAPHARIMLVVYPRPLSLSLTCDAAVGAIGSDPDTLAQLADYMDGQDQDTVNTLAIDTNDSKMQEVSPISFFADHGVCDSDAWIKGLSIGPNSQGDFHAGDPNASCVWKFDTCVSRESFHPNGSGTSGYAVVVEEALNQDGYTGG</sequence>
<gene>
    <name evidence="4" type="ORF">V2S66_06125</name>
</gene>
<feature type="compositionally biased region" description="Low complexity" evidence="1">
    <location>
        <begin position="390"/>
        <end position="413"/>
    </location>
</feature>
<dbReference type="InterPro" id="IPR033803">
    <property type="entry name" value="CBD-like_Golvesin-Xly"/>
</dbReference>
<dbReference type="SUPFAM" id="SSF52266">
    <property type="entry name" value="SGNH hydrolase"/>
    <property type="match status" value="1"/>
</dbReference>
<dbReference type="PANTHER" id="PTHR37981">
    <property type="entry name" value="LIPASE 2"/>
    <property type="match status" value="1"/>
</dbReference>
<dbReference type="CDD" id="cd01823">
    <property type="entry name" value="SEST_like"/>
    <property type="match status" value="1"/>
</dbReference>
<evidence type="ECO:0000313" key="4">
    <source>
        <dbReference type="EMBL" id="MEE4541546.1"/>
    </source>
</evidence>
<organism evidence="4 5">
    <name type="scientific">Actinacidiphila polyblastidii</name>
    <dbReference type="NCBI Taxonomy" id="3110430"/>
    <lineage>
        <taxon>Bacteria</taxon>
        <taxon>Bacillati</taxon>
        <taxon>Actinomycetota</taxon>
        <taxon>Actinomycetes</taxon>
        <taxon>Kitasatosporales</taxon>
        <taxon>Streptomycetaceae</taxon>
        <taxon>Actinacidiphila</taxon>
    </lineage>
</organism>
<dbReference type="RefSeq" id="WP_330793446.1">
    <property type="nucleotide sequence ID" value="NZ_JAZEWV010000003.1"/>
</dbReference>
<dbReference type="PANTHER" id="PTHR37981:SF1">
    <property type="entry name" value="SGNH HYDROLASE-TYPE ESTERASE DOMAIN-CONTAINING PROTEIN"/>
    <property type="match status" value="1"/>
</dbReference>
<proteinExistence type="predicted"/>
<keyword evidence="5" id="KW-1185">Reference proteome</keyword>
<keyword evidence="4" id="KW-0378">Hydrolase</keyword>
<feature type="signal peptide" evidence="2">
    <location>
        <begin position="1"/>
        <end position="23"/>
    </location>
</feature>
<name>A0ABU7P6V3_9ACTN</name>
<feature type="region of interest" description="Disordered" evidence="1">
    <location>
        <begin position="384"/>
        <end position="413"/>
    </location>
</feature>
<keyword evidence="2" id="KW-0732">Signal</keyword>
<feature type="domain" description="Golvesin/Xly CBD-like" evidence="3">
    <location>
        <begin position="909"/>
        <end position="989"/>
    </location>
</feature>